<evidence type="ECO:0000313" key="8">
    <source>
        <dbReference type="EMBL" id="MBO0454467.1"/>
    </source>
</evidence>
<dbReference type="PROSITE" id="PS00198">
    <property type="entry name" value="4FE4S_FER_1"/>
    <property type="match status" value="2"/>
</dbReference>
<keyword evidence="3" id="KW-0004">4Fe-4S</keyword>
<comment type="function">
    <text evidence="2">Ferredoxins are iron-sulfur proteins that transfer electrons in a wide variety of metabolic reactions.</text>
</comment>
<evidence type="ECO:0000259" key="7">
    <source>
        <dbReference type="PROSITE" id="PS51379"/>
    </source>
</evidence>
<evidence type="ECO:0000256" key="5">
    <source>
        <dbReference type="ARBA" id="ARBA00023004"/>
    </source>
</evidence>
<dbReference type="InterPro" id="IPR017900">
    <property type="entry name" value="4Fe4S_Fe_S_CS"/>
</dbReference>
<evidence type="ECO:0000313" key="9">
    <source>
        <dbReference type="Proteomes" id="UP000664495"/>
    </source>
</evidence>
<organism evidence="8 9">
    <name type="scientific">Candidatus Enterococcus murrayae</name>
    <dbReference type="NCBI Taxonomy" id="2815321"/>
    <lineage>
        <taxon>Bacteria</taxon>
        <taxon>Bacillati</taxon>
        <taxon>Bacillota</taxon>
        <taxon>Bacilli</taxon>
        <taxon>Lactobacillales</taxon>
        <taxon>Enterococcaceae</taxon>
        <taxon>Enterococcus</taxon>
    </lineage>
</organism>
<sequence length="253" mass="27902">MSVYSMYFSPTGGVEKVLDVLLAEIPFDTSIDLSKHDTDYSAYHFEKEDICFIGVPVFGGRVAPTAIERVKQTQADGALAIIVAVFGNRAYDDALLELKNEAIACGFEVGAAIAANAEHSIVRQFGTQRPDTTDKKELSNYANQIKDVIRHRENLHSFEVPGNYPYKEYKGVPIKPKVTKACIECGICAEQCPVQAIPIDNPSSLDKEKCISCMRCIAVCPIQARKLNKMLLAAAEQGMKKSCTSRKVNEIYI</sequence>
<comment type="cofactor">
    <cofactor evidence="1">
        <name>[4Fe-4S] cluster</name>
        <dbReference type="ChEBI" id="CHEBI:49883"/>
    </cofactor>
</comment>
<evidence type="ECO:0000256" key="4">
    <source>
        <dbReference type="ARBA" id="ARBA00022723"/>
    </source>
</evidence>
<accession>A0ABS3HLY9</accession>
<dbReference type="Pfam" id="PF12838">
    <property type="entry name" value="Fer4_7"/>
    <property type="match status" value="1"/>
</dbReference>
<evidence type="ECO:0000256" key="6">
    <source>
        <dbReference type="ARBA" id="ARBA00023014"/>
    </source>
</evidence>
<protein>
    <submittedName>
        <fullName evidence="8">4Fe-4S binding protein</fullName>
    </submittedName>
</protein>
<name>A0ABS3HLY9_9ENTE</name>
<dbReference type="SUPFAM" id="SSF54862">
    <property type="entry name" value="4Fe-4S ferredoxins"/>
    <property type="match status" value="1"/>
</dbReference>
<dbReference type="PANTHER" id="PTHR24960">
    <property type="entry name" value="PHOTOSYSTEM I IRON-SULFUR CENTER-RELATED"/>
    <property type="match status" value="1"/>
</dbReference>
<feature type="domain" description="4Fe-4S ferredoxin-type" evidence="7">
    <location>
        <begin position="201"/>
        <end position="230"/>
    </location>
</feature>
<dbReference type="InterPro" id="IPR017896">
    <property type="entry name" value="4Fe4S_Fe-S-bd"/>
</dbReference>
<evidence type="ECO:0000256" key="1">
    <source>
        <dbReference type="ARBA" id="ARBA00001966"/>
    </source>
</evidence>
<dbReference type="PANTHER" id="PTHR24960:SF79">
    <property type="entry name" value="PHOTOSYSTEM I IRON-SULFUR CENTER"/>
    <property type="match status" value="1"/>
</dbReference>
<dbReference type="RefSeq" id="WP_207110203.1">
    <property type="nucleotide sequence ID" value="NZ_JAFLVR010000062.1"/>
</dbReference>
<comment type="caution">
    <text evidence="8">The sequence shown here is derived from an EMBL/GenBank/DDBJ whole genome shotgun (WGS) entry which is preliminary data.</text>
</comment>
<dbReference type="EMBL" id="JAFLVR010000062">
    <property type="protein sequence ID" value="MBO0454467.1"/>
    <property type="molecule type" value="Genomic_DNA"/>
</dbReference>
<dbReference type="Gene3D" id="3.40.50.360">
    <property type="match status" value="1"/>
</dbReference>
<dbReference type="InterPro" id="IPR029039">
    <property type="entry name" value="Flavoprotein-like_sf"/>
</dbReference>
<dbReference type="Proteomes" id="UP000664495">
    <property type="component" value="Unassembled WGS sequence"/>
</dbReference>
<reference evidence="8 9" key="1">
    <citation type="submission" date="2021-03" db="EMBL/GenBank/DDBJ databases">
        <title>Enterococcal diversity collection.</title>
        <authorList>
            <person name="Gilmore M.S."/>
            <person name="Schwartzman J."/>
            <person name="Van Tyne D."/>
            <person name="Martin M."/>
            <person name="Earl A.M."/>
            <person name="Manson A.L."/>
            <person name="Straub T."/>
            <person name="Salamzade R."/>
            <person name="Saavedra J."/>
            <person name="Lebreton F."/>
            <person name="Prichula J."/>
            <person name="Schaufler K."/>
            <person name="Gaca A."/>
            <person name="Sgardioli B."/>
            <person name="Wagenaar J."/>
            <person name="Strong T."/>
        </authorList>
    </citation>
    <scope>NUCLEOTIDE SEQUENCE [LARGE SCALE GENOMIC DNA]</scope>
    <source>
        <strain evidence="8 9">MJM16</strain>
    </source>
</reference>
<keyword evidence="4" id="KW-0479">Metal-binding</keyword>
<evidence type="ECO:0000256" key="2">
    <source>
        <dbReference type="ARBA" id="ARBA00003532"/>
    </source>
</evidence>
<dbReference type="SUPFAM" id="SSF52218">
    <property type="entry name" value="Flavoproteins"/>
    <property type="match status" value="1"/>
</dbReference>
<dbReference type="Gene3D" id="3.30.70.20">
    <property type="match status" value="1"/>
</dbReference>
<proteinExistence type="predicted"/>
<evidence type="ECO:0000256" key="3">
    <source>
        <dbReference type="ARBA" id="ARBA00022485"/>
    </source>
</evidence>
<dbReference type="InterPro" id="IPR050157">
    <property type="entry name" value="PSI_iron-sulfur_center"/>
</dbReference>
<gene>
    <name evidence="8" type="ORF">JZO85_19590</name>
</gene>
<keyword evidence="5" id="KW-0408">Iron</keyword>
<keyword evidence="6" id="KW-0411">Iron-sulfur</keyword>
<dbReference type="PROSITE" id="PS51379">
    <property type="entry name" value="4FE4S_FER_2"/>
    <property type="match status" value="2"/>
</dbReference>
<feature type="domain" description="4Fe-4S ferredoxin-type" evidence="7">
    <location>
        <begin position="174"/>
        <end position="200"/>
    </location>
</feature>
<keyword evidence="9" id="KW-1185">Reference proteome</keyword>